<evidence type="ECO:0000256" key="2">
    <source>
        <dbReference type="ARBA" id="ARBA00022490"/>
    </source>
</evidence>
<dbReference type="PROSITE" id="PS00018">
    <property type="entry name" value="EF_HAND_1"/>
    <property type="match status" value="2"/>
</dbReference>
<dbReference type="GO" id="GO:0005737">
    <property type="term" value="C:cytoplasm"/>
    <property type="evidence" value="ECO:0007669"/>
    <property type="project" value="UniProtKB-SubCell"/>
</dbReference>
<evidence type="ECO:0000313" key="8">
    <source>
        <dbReference type="EMBL" id="KAK3286530.1"/>
    </source>
</evidence>
<feature type="domain" description="EF-hand" evidence="7">
    <location>
        <begin position="118"/>
        <end position="153"/>
    </location>
</feature>
<dbReference type="SMART" id="SM00054">
    <property type="entry name" value="EFh"/>
    <property type="match status" value="4"/>
</dbReference>
<dbReference type="AlphaFoldDB" id="A0AAE0GYH1"/>
<evidence type="ECO:0000256" key="4">
    <source>
        <dbReference type="ARBA" id="ARBA00022737"/>
    </source>
</evidence>
<dbReference type="GO" id="GO:0048306">
    <property type="term" value="F:calcium-dependent protein binding"/>
    <property type="evidence" value="ECO:0007669"/>
    <property type="project" value="UniProtKB-ARBA"/>
</dbReference>
<evidence type="ECO:0000256" key="5">
    <source>
        <dbReference type="ARBA" id="ARBA00022837"/>
    </source>
</evidence>
<feature type="compositionally biased region" description="Basic and acidic residues" evidence="6">
    <location>
        <begin position="86"/>
        <end position="103"/>
    </location>
</feature>
<evidence type="ECO:0000256" key="3">
    <source>
        <dbReference type="ARBA" id="ARBA00022723"/>
    </source>
</evidence>
<dbReference type="PANTHER" id="PTHR46212">
    <property type="entry name" value="PEFLIN"/>
    <property type="match status" value="1"/>
</dbReference>
<organism evidence="8 9">
    <name type="scientific">Cymbomonas tetramitiformis</name>
    <dbReference type="NCBI Taxonomy" id="36881"/>
    <lineage>
        <taxon>Eukaryota</taxon>
        <taxon>Viridiplantae</taxon>
        <taxon>Chlorophyta</taxon>
        <taxon>Pyramimonadophyceae</taxon>
        <taxon>Pyramimonadales</taxon>
        <taxon>Pyramimonadaceae</taxon>
        <taxon>Cymbomonas</taxon>
    </lineage>
</organism>
<dbReference type="SUPFAM" id="SSF47473">
    <property type="entry name" value="EF-hand"/>
    <property type="match status" value="1"/>
</dbReference>
<dbReference type="Proteomes" id="UP001190700">
    <property type="component" value="Unassembled WGS sequence"/>
</dbReference>
<dbReference type="Gene3D" id="1.10.238.10">
    <property type="entry name" value="EF-hand"/>
    <property type="match status" value="2"/>
</dbReference>
<keyword evidence="3" id="KW-0479">Metal-binding</keyword>
<evidence type="ECO:0000256" key="6">
    <source>
        <dbReference type="SAM" id="MobiDB-lite"/>
    </source>
</evidence>
<accession>A0AAE0GYH1</accession>
<dbReference type="InterPro" id="IPR011992">
    <property type="entry name" value="EF-hand-dom_pair"/>
</dbReference>
<gene>
    <name evidence="8" type="ORF">CYMTET_5917</name>
</gene>
<dbReference type="InterPro" id="IPR002048">
    <property type="entry name" value="EF_hand_dom"/>
</dbReference>
<name>A0AAE0GYH1_9CHLO</name>
<comment type="caution">
    <text evidence="8">The sequence shown here is derived from an EMBL/GenBank/DDBJ whole genome shotgun (WGS) entry which is preliminary data.</text>
</comment>
<comment type="subcellular location">
    <subcellularLocation>
        <location evidence="1">Cytoplasm</location>
    </subcellularLocation>
</comment>
<keyword evidence="9" id="KW-1185">Reference proteome</keyword>
<keyword evidence="5" id="KW-0106">Calcium</keyword>
<dbReference type="PANTHER" id="PTHR46212:SF3">
    <property type="entry name" value="GH27120P"/>
    <property type="match status" value="1"/>
</dbReference>
<evidence type="ECO:0000259" key="7">
    <source>
        <dbReference type="PROSITE" id="PS50222"/>
    </source>
</evidence>
<feature type="domain" description="EF-hand" evidence="7">
    <location>
        <begin position="188"/>
        <end position="223"/>
    </location>
</feature>
<protein>
    <recommendedName>
        <fullName evidence="7">EF-hand domain-containing protein</fullName>
    </recommendedName>
</protein>
<dbReference type="InterPro" id="IPR051426">
    <property type="entry name" value="Peflin/Sorcin_CaBP"/>
</dbReference>
<dbReference type="Pfam" id="PF13499">
    <property type="entry name" value="EF-hand_7"/>
    <property type="match status" value="1"/>
</dbReference>
<dbReference type="Pfam" id="PF13202">
    <property type="entry name" value="EF-hand_5"/>
    <property type="match status" value="1"/>
</dbReference>
<sequence length="303" mass="34147">MTWGGLLGCFSSKQDDENQKAAAAPEVVPESTTVIVVKPPENNSGETVVKKGGKSQKAWLEDMAADQNAAKASTVVNPFLDTEDDKENRVSPDRADTLNEDKPNNNFQGSAMDRLVNRSRADAETTFLRYDKDGDGYLSREDLFEGLKDWQLGLTPEMYRQYIDCNFMYADMDGDGLLNFEEYLIIHGMINEVKRKFQRFDKDQDGLINKSDFTKIVKELHLNLDPDMCRNYVDMNFRFVDRSFRGTITFGQFLACYANFLISHSLMHSKNGLDGRPETAGGTLVVEDLEDDDVLSSNNNGPL</sequence>
<evidence type="ECO:0000313" key="9">
    <source>
        <dbReference type="Proteomes" id="UP001190700"/>
    </source>
</evidence>
<proteinExistence type="predicted"/>
<dbReference type="PROSITE" id="PS50222">
    <property type="entry name" value="EF_HAND_2"/>
    <property type="match status" value="2"/>
</dbReference>
<keyword evidence="2" id="KW-0963">Cytoplasm</keyword>
<reference evidence="8 9" key="1">
    <citation type="journal article" date="2015" name="Genome Biol. Evol.">
        <title>Comparative Genomics of a Bacterivorous Green Alga Reveals Evolutionary Causalities and Consequences of Phago-Mixotrophic Mode of Nutrition.</title>
        <authorList>
            <person name="Burns J.A."/>
            <person name="Paasch A."/>
            <person name="Narechania A."/>
            <person name="Kim E."/>
        </authorList>
    </citation>
    <scope>NUCLEOTIDE SEQUENCE [LARGE SCALE GENOMIC DNA]</scope>
    <source>
        <strain evidence="8 9">PLY_AMNH</strain>
    </source>
</reference>
<dbReference type="GO" id="GO:0005509">
    <property type="term" value="F:calcium ion binding"/>
    <property type="evidence" value="ECO:0007669"/>
    <property type="project" value="InterPro"/>
</dbReference>
<keyword evidence="4" id="KW-0677">Repeat</keyword>
<dbReference type="InterPro" id="IPR018247">
    <property type="entry name" value="EF_Hand_1_Ca_BS"/>
</dbReference>
<dbReference type="EMBL" id="LGRX02001233">
    <property type="protein sequence ID" value="KAK3286530.1"/>
    <property type="molecule type" value="Genomic_DNA"/>
</dbReference>
<evidence type="ECO:0000256" key="1">
    <source>
        <dbReference type="ARBA" id="ARBA00004496"/>
    </source>
</evidence>
<feature type="region of interest" description="Disordered" evidence="6">
    <location>
        <begin position="80"/>
        <end position="110"/>
    </location>
</feature>